<protein>
    <recommendedName>
        <fullName evidence="3">Listeria/Bacterioides repeat-containing protein</fullName>
    </recommendedName>
</protein>
<name>A0ABS7L6W1_9FIRM</name>
<evidence type="ECO:0000313" key="2">
    <source>
        <dbReference type="Proteomes" id="UP000779049"/>
    </source>
</evidence>
<dbReference type="Proteomes" id="UP000779049">
    <property type="component" value="Unassembled WGS sequence"/>
</dbReference>
<sequence length="262" mass="29510">MDINEGYTFHTGLKGVWLNKLTHVVKTGTNTWKGTWENGNTGNNVEREYLWVEVEGTPSNPLKITYWGNATHGSGINYYGSSVTYKLVENNKNALPKDAKPAVGTHCATYATYNLMKADEFKRYQFSGWYNDAALKDKAKDTIMLSSDMTFYGTYIKVAGIIETEVVNGKITPSDDCFDYGGDKKIEYSPNEGYLLKSVTVDGKEVDPAKNPAEYIFTNVQDDHKIKVVYEKPSMDKEVNIKDSDCIDNYEDGEVIDGYHLF</sequence>
<evidence type="ECO:0000313" key="1">
    <source>
        <dbReference type="EMBL" id="MBY0758712.1"/>
    </source>
</evidence>
<gene>
    <name evidence="1" type="ORF">FLB61_06370</name>
</gene>
<keyword evidence="2" id="KW-1185">Reference proteome</keyword>
<evidence type="ECO:0008006" key="3">
    <source>
        <dbReference type="Google" id="ProtNLM"/>
    </source>
</evidence>
<comment type="caution">
    <text evidence="1">The sequence shown here is derived from an EMBL/GenBank/DDBJ whole genome shotgun (WGS) entry which is preliminary data.</text>
</comment>
<organism evidence="1 2">
    <name type="scientific">Sellimonas caecigallum</name>
    <dbReference type="NCBI Taxonomy" id="2592333"/>
    <lineage>
        <taxon>Bacteria</taxon>
        <taxon>Bacillati</taxon>
        <taxon>Bacillota</taxon>
        <taxon>Clostridia</taxon>
        <taxon>Lachnospirales</taxon>
        <taxon>Lachnospiraceae</taxon>
        <taxon>Sellimonas</taxon>
    </lineage>
</organism>
<reference evidence="1 2" key="1">
    <citation type="journal article" date="2020" name="New Microbes New Infect">
        <title>Sellimonas caecigallum sp. nov., description and genome sequence of a new member of the Sellimonas genus isolated from the cecum of feral chicken.</title>
        <authorList>
            <person name="Wongkuna S."/>
            <person name="Ghimire S."/>
            <person name="Antony L."/>
            <person name="Chankhamhaengdecha S."/>
            <person name="Janvilisri T."/>
            <person name="Scaria J."/>
        </authorList>
    </citation>
    <scope>NUCLEOTIDE SEQUENCE [LARGE SCALE GENOMIC DNA]</scope>
    <source>
        <strain evidence="1 2">SW451</strain>
    </source>
</reference>
<proteinExistence type="predicted"/>
<accession>A0ABS7L6W1</accession>
<dbReference type="EMBL" id="VIRV01000007">
    <property type="protein sequence ID" value="MBY0758712.1"/>
    <property type="molecule type" value="Genomic_DNA"/>
</dbReference>
<dbReference type="RefSeq" id="WP_221919693.1">
    <property type="nucleotide sequence ID" value="NZ_CP173660.1"/>
</dbReference>